<keyword evidence="1" id="KW-0813">Transport</keyword>
<evidence type="ECO:0000256" key="2">
    <source>
        <dbReference type="ARBA" id="ARBA00022927"/>
    </source>
</evidence>
<dbReference type="PANTHER" id="PTHR34982:SF1">
    <property type="entry name" value="FLAGELLAR ASSEMBLY PROTEIN FLIH"/>
    <property type="match status" value="1"/>
</dbReference>
<dbReference type="Proteomes" id="UP000072763">
    <property type="component" value="Unassembled WGS sequence"/>
</dbReference>
<dbReference type="OrthoDB" id="5114026at2"/>
<evidence type="ECO:0000313" key="3">
    <source>
        <dbReference type="EMBL" id="KTR50855.1"/>
    </source>
</evidence>
<dbReference type="GO" id="GO:0015031">
    <property type="term" value="P:protein transport"/>
    <property type="evidence" value="ECO:0007669"/>
    <property type="project" value="UniProtKB-KW"/>
</dbReference>
<dbReference type="EMBL" id="LDRC01000071">
    <property type="protein sequence ID" value="KTR50855.1"/>
    <property type="molecule type" value="Genomic_DNA"/>
</dbReference>
<dbReference type="PANTHER" id="PTHR34982">
    <property type="entry name" value="YOP PROTEINS TRANSLOCATION PROTEIN L"/>
    <property type="match status" value="1"/>
</dbReference>
<comment type="caution">
    <text evidence="3">The sequence shown here is derived from an EMBL/GenBank/DDBJ whole genome shotgun (WGS) entry which is preliminary data.</text>
</comment>
<proteinExistence type="predicted"/>
<evidence type="ECO:0000256" key="1">
    <source>
        <dbReference type="ARBA" id="ARBA00022448"/>
    </source>
</evidence>
<name>A0A147DNS5_9MICO</name>
<sequence>MTDATVQRVAFPVLGSATARDRAAAADVRGHAAGYAAGLRAAQAETAALHARLEAEHEARLAALHAETVRRVQVLDAATAAMLSQVAPVLHDAEESLVDAALDLAEAVVGHVVRSGRQDAPAVTGHGLEAPPTPGAEATVRRALASVDATVPVAVRLSPGDAARVADLALPVPVVADAALHDGDAVVDLPDGLLDARLGAALDRARTALGRNAPGRSTDPQEASR</sequence>
<keyword evidence="2" id="KW-0653">Protein transport</keyword>
<protein>
    <recommendedName>
        <fullName evidence="5">Flagellar assembly protein FliH/Type III secretion system HrpE domain-containing protein</fullName>
    </recommendedName>
</protein>
<reference evidence="3 4" key="1">
    <citation type="journal article" date="2016" name="Front. Microbiol.">
        <title>Genomic Resource of Rice Seed Associated Bacteria.</title>
        <authorList>
            <person name="Midha S."/>
            <person name="Bansal K."/>
            <person name="Sharma S."/>
            <person name="Kumar N."/>
            <person name="Patil P.P."/>
            <person name="Chaudhry V."/>
            <person name="Patil P.B."/>
        </authorList>
    </citation>
    <scope>NUCLEOTIDE SEQUENCE [LARGE SCALE GENOMIC DNA]</scope>
    <source>
        <strain evidence="3 4">NS359</strain>
    </source>
</reference>
<organism evidence="3 4">
    <name type="scientific">Curtobacterium oceanosedimentum</name>
    <dbReference type="NCBI Taxonomy" id="465820"/>
    <lineage>
        <taxon>Bacteria</taxon>
        <taxon>Bacillati</taxon>
        <taxon>Actinomycetota</taxon>
        <taxon>Actinomycetes</taxon>
        <taxon>Micrococcales</taxon>
        <taxon>Microbacteriaceae</taxon>
        <taxon>Curtobacterium</taxon>
    </lineage>
</organism>
<evidence type="ECO:0008006" key="5">
    <source>
        <dbReference type="Google" id="ProtNLM"/>
    </source>
</evidence>
<dbReference type="InterPro" id="IPR051472">
    <property type="entry name" value="T3SS_Stator/FliH"/>
</dbReference>
<dbReference type="PATRIC" id="fig|465820.4.peg.2933"/>
<dbReference type="AlphaFoldDB" id="A0A147DNS5"/>
<accession>A0A147DNS5</accession>
<gene>
    <name evidence="3" type="ORF">NS359_13055</name>
</gene>
<dbReference type="GO" id="GO:0005829">
    <property type="term" value="C:cytosol"/>
    <property type="evidence" value="ECO:0007669"/>
    <property type="project" value="TreeGrafter"/>
</dbReference>
<dbReference type="RefSeq" id="WP_058750379.1">
    <property type="nucleotide sequence ID" value="NZ_LDRC01000071.1"/>
</dbReference>
<dbReference type="STRING" id="465820.NS263_05960"/>
<evidence type="ECO:0000313" key="4">
    <source>
        <dbReference type="Proteomes" id="UP000072763"/>
    </source>
</evidence>